<organism evidence="1 2">
    <name type="scientific">Mikania micrantha</name>
    <name type="common">bitter vine</name>
    <dbReference type="NCBI Taxonomy" id="192012"/>
    <lineage>
        <taxon>Eukaryota</taxon>
        <taxon>Viridiplantae</taxon>
        <taxon>Streptophyta</taxon>
        <taxon>Embryophyta</taxon>
        <taxon>Tracheophyta</taxon>
        <taxon>Spermatophyta</taxon>
        <taxon>Magnoliopsida</taxon>
        <taxon>eudicotyledons</taxon>
        <taxon>Gunneridae</taxon>
        <taxon>Pentapetalae</taxon>
        <taxon>asterids</taxon>
        <taxon>campanulids</taxon>
        <taxon>Asterales</taxon>
        <taxon>Asteraceae</taxon>
        <taxon>Asteroideae</taxon>
        <taxon>Heliantheae alliance</taxon>
        <taxon>Eupatorieae</taxon>
        <taxon>Mikania</taxon>
    </lineage>
</organism>
<sequence>MILLKELSNIHPIFHVSNLKKCLANENLHIPLDEVSVEETMHFLEKPVKIVDREIKKLKTKHIPIVFVIWNSKQGP</sequence>
<dbReference type="AlphaFoldDB" id="A0A5N6P2U6"/>
<name>A0A5N6P2U6_9ASTR</name>
<proteinExistence type="predicted"/>
<evidence type="ECO:0000313" key="1">
    <source>
        <dbReference type="EMBL" id="KAD5802495.1"/>
    </source>
</evidence>
<dbReference type="Proteomes" id="UP000326396">
    <property type="component" value="Linkage Group LG15"/>
</dbReference>
<gene>
    <name evidence="1" type="ORF">E3N88_13855</name>
</gene>
<accession>A0A5N6P2U6</accession>
<dbReference type="EMBL" id="SZYD01000007">
    <property type="protein sequence ID" value="KAD5802495.1"/>
    <property type="molecule type" value="Genomic_DNA"/>
</dbReference>
<dbReference type="PANTHER" id="PTHR46148:SF59">
    <property type="entry name" value="NUCLEOTIDYLTRANSFERASE, RIBONUCLEASE H"/>
    <property type="match status" value="1"/>
</dbReference>
<evidence type="ECO:0000313" key="2">
    <source>
        <dbReference type="Proteomes" id="UP000326396"/>
    </source>
</evidence>
<comment type="caution">
    <text evidence="1">The sequence shown here is derived from an EMBL/GenBank/DDBJ whole genome shotgun (WGS) entry which is preliminary data.</text>
</comment>
<evidence type="ECO:0008006" key="3">
    <source>
        <dbReference type="Google" id="ProtNLM"/>
    </source>
</evidence>
<dbReference type="OrthoDB" id="1434752at2759"/>
<protein>
    <recommendedName>
        <fullName evidence="3">Reverse transcriptase domain-containing protein</fullName>
    </recommendedName>
</protein>
<keyword evidence="2" id="KW-1185">Reference proteome</keyword>
<reference evidence="1 2" key="1">
    <citation type="submission" date="2019-05" db="EMBL/GenBank/DDBJ databases">
        <title>Mikania micrantha, genome provides insights into the molecular mechanism of rapid growth.</title>
        <authorList>
            <person name="Liu B."/>
        </authorList>
    </citation>
    <scope>NUCLEOTIDE SEQUENCE [LARGE SCALE GENOMIC DNA]</scope>
    <source>
        <strain evidence="1">NLD-2019</strain>
        <tissue evidence="1">Leaf</tissue>
    </source>
</reference>
<dbReference type="PANTHER" id="PTHR46148">
    <property type="entry name" value="CHROMO DOMAIN-CONTAINING PROTEIN"/>
    <property type="match status" value="1"/>
</dbReference>